<dbReference type="InterPro" id="IPR025110">
    <property type="entry name" value="AMP-bd_C"/>
</dbReference>
<dbReference type="SUPFAM" id="SSF56801">
    <property type="entry name" value="Acetyl-CoA synthetase-like"/>
    <property type="match status" value="1"/>
</dbReference>
<sequence>MPNVPMGLPWPPHGLHELIAAQAARTPRRMAVRCGERSMTYGELLGAVSAVADRLKRHGVGPGHRVAVSIDRSTDLPVALLGVLMAGAAFVPIDPAYPVERQQYMLRASGARITLTVGRLVGREAAGVLLVDGSDSGTSRPEADTLAAQNAGRDGLAYLMYTSGSTGRPKAVAVDHRCLVKGVLSMAPVVGPEPDDVWLSLTSPSFDPVLVDLFLPLVSGASVVIAEDDQVLDGQALRGLLARWEATVLQATPVTWSMLLEAGWSGGLRVALCGGEPMSPFLAARLCARARQVWNIYGPTETTIWSTAHAVTPGDRGVVPVGRPLPDTTLHLLDEERRPVAPGERGEVWIGGGGVTRGYAGEPRLTAERFVADPFSSSGGRLYRTGDMGRLNAEGELELLGRADHQIKIRGHRVEPGEIESRLAEVPSVAEAVVVPRKAGESLRLVAYVRPKKGSLLDEAQLRAHAESRLPRHMLPAVYLTVDEWPRTPNGKIDRRALAELRVPEPSHHPVAPAHTQESAAGPSGSGAHEVVDALAAIWQDVLGASPPSTKADFFALGGTSLDVMRMVKEIRARFGIRLNAVQLMRVAKLDAQSELVADTLAAAESGRSQSQATLKEVVTHAEHR</sequence>
<dbReference type="PROSITE" id="PS00455">
    <property type="entry name" value="AMP_BINDING"/>
    <property type="match status" value="1"/>
</dbReference>
<gene>
    <name evidence="5" type="ORF">QCN29_17640</name>
</gene>
<organism evidence="5 6">
    <name type="scientific">Streptomyces chengmaiensis</name>
    <dbReference type="NCBI Taxonomy" id="3040919"/>
    <lineage>
        <taxon>Bacteria</taxon>
        <taxon>Bacillati</taxon>
        <taxon>Actinomycetota</taxon>
        <taxon>Actinomycetes</taxon>
        <taxon>Kitasatosporales</taxon>
        <taxon>Streptomycetaceae</taxon>
        <taxon>Streptomyces</taxon>
    </lineage>
</organism>
<dbReference type="InterPro" id="IPR000873">
    <property type="entry name" value="AMP-dep_synth/lig_dom"/>
</dbReference>
<dbReference type="Gene3D" id="1.10.1200.10">
    <property type="entry name" value="ACP-like"/>
    <property type="match status" value="1"/>
</dbReference>
<dbReference type="InterPro" id="IPR042099">
    <property type="entry name" value="ANL_N_sf"/>
</dbReference>
<feature type="domain" description="Carrier" evidence="4">
    <location>
        <begin position="526"/>
        <end position="601"/>
    </location>
</feature>
<evidence type="ECO:0000256" key="3">
    <source>
        <dbReference type="SAM" id="MobiDB-lite"/>
    </source>
</evidence>
<dbReference type="RefSeq" id="WP_279929155.1">
    <property type="nucleotide sequence ID" value="NZ_JARWBG010000019.1"/>
</dbReference>
<dbReference type="PROSITE" id="PS50075">
    <property type="entry name" value="CARRIER"/>
    <property type="match status" value="1"/>
</dbReference>
<dbReference type="InterPro" id="IPR036736">
    <property type="entry name" value="ACP-like_sf"/>
</dbReference>
<protein>
    <submittedName>
        <fullName evidence="5">Non-ribosomal peptide synthetase</fullName>
    </submittedName>
</protein>
<dbReference type="InterPro" id="IPR020845">
    <property type="entry name" value="AMP-binding_CS"/>
</dbReference>
<dbReference type="InterPro" id="IPR010071">
    <property type="entry name" value="AA_adenyl_dom"/>
</dbReference>
<evidence type="ECO:0000256" key="2">
    <source>
        <dbReference type="ARBA" id="ARBA00022553"/>
    </source>
</evidence>
<accession>A0ABT6HPD1</accession>
<evidence type="ECO:0000259" key="4">
    <source>
        <dbReference type="PROSITE" id="PS50075"/>
    </source>
</evidence>
<dbReference type="NCBIfam" id="TIGR01733">
    <property type="entry name" value="AA-adenyl-dom"/>
    <property type="match status" value="1"/>
</dbReference>
<dbReference type="SUPFAM" id="SSF47336">
    <property type="entry name" value="ACP-like"/>
    <property type="match status" value="1"/>
</dbReference>
<dbReference type="Gene3D" id="3.40.50.12780">
    <property type="entry name" value="N-terminal domain of ligase-like"/>
    <property type="match status" value="1"/>
</dbReference>
<evidence type="ECO:0000256" key="1">
    <source>
        <dbReference type="ARBA" id="ARBA00022450"/>
    </source>
</evidence>
<dbReference type="Pfam" id="PF13193">
    <property type="entry name" value="AMP-binding_C"/>
    <property type="match status" value="1"/>
</dbReference>
<comment type="caution">
    <text evidence="5">The sequence shown here is derived from an EMBL/GenBank/DDBJ whole genome shotgun (WGS) entry which is preliminary data.</text>
</comment>
<dbReference type="Gene3D" id="3.30.300.30">
    <property type="match status" value="1"/>
</dbReference>
<dbReference type="EMBL" id="JARWBG010000019">
    <property type="protein sequence ID" value="MDH2390581.1"/>
    <property type="molecule type" value="Genomic_DNA"/>
</dbReference>
<dbReference type="InterPro" id="IPR009081">
    <property type="entry name" value="PP-bd_ACP"/>
</dbReference>
<name>A0ABT6HPD1_9ACTN</name>
<proteinExistence type="predicted"/>
<keyword evidence="1" id="KW-0596">Phosphopantetheine</keyword>
<dbReference type="PANTHER" id="PTHR45527:SF1">
    <property type="entry name" value="FATTY ACID SYNTHASE"/>
    <property type="match status" value="1"/>
</dbReference>
<evidence type="ECO:0000313" key="6">
    <source>
        <dbReference type="Proteomes" id="UP001223144"/>
    </source>
</evidence>
<dbReference type="InterPro" id="IPR045851">
    <property type="entry name" value="AMP-bd_C_sf"/>
</dbReference>
<dbReference type="InterPro" id="IPR020806">
    <property type="entry name" value="PKS_PP-bd"/>
</dbReference>
<dbReference type="PANTHER" id="PTHR45527">
    <property type="entry name" value="NONRIBOSOMAL PEPTIDE SYNTHETASE"/>
    <property type="match status" value="1"/>
</dbReference>
<keyword evidence="6" id="KW-1185">Reference proteome</keyword>
<reference evidence="5 6" key="1">
    <citation type="submission" date="2023-04" db="EMBL/GenBank/DDBJ databases">
        <title>Streptomyces chengmaiensis sp. nov. isolated from the stem of mangrove plant in Hainan.</title>
        <authorList>
            <person name="Huang X."/>
            <person name="Zhou S."/>
            <person name="Chu X."/>
            <person name="Xie Y."/>
            <person name="Lin Y."/>
        </authorList>
    </citation>
    <scope>NUCLEOTIDE SEQUENCE [LARGE SCALE GENOMIC DNA]</scope>
    <source>
        <strain evidence="5 6">HNM0663</strain>
    </source>
</reference>
<dbReference type="Pfam" id="PF00550">
    <property type="entry name" value="PP-binding"/>
    <property type="match status" value="1"/>
</dbReference>
<dbReference type="Proteomes" id="UP001223144">
    <property type="component" value="Unassembled WGS sequence"/>
</dbReference>
<dbReference type="SMART" id="SM00823">
    <property type="entry name" value="PKS_PP"/>
    <property type="match status" value="1"/>
</dbReference>
<evidence type="ECO:0000313" key="5">
    <source>
        <dbReference type="EMBL" id="MDH2390581.1"/>
    </source>
</evidence>
<keyword evidence="2" id="KW-0597">Phosphoprotein</keyword>
<feature type="region of interest" description="Disordered" evidence="3">
    <location>
        <begin position="506"/>
        <end position="527"/>
    </location>
</feature>
<dbReference type="Pfam" id="PF00501">
    <property type="entry name" value="AMP-binding"/>
    <property type="match status" value="1"/>
</dbReference>